<keyword evidence="4" id="KW-1185">Reference proteome</keyword>
<dbReference type="CDD" id="cd10442">
    <property type="entry name" value="GIY-YIG_PLEs"/>
    <property type="match status" value="1"/>
</dbReference>
<dbReference type="SUPFAM" id="SSF82771">
    <property type="entry name" value="GIY-YIG endonuclease"/>
    <property type="match status" value="1"/>
</dbReference>
<gene>
    <name evidence="3" type="ORF">PACLA_8A012649</name>
</gene>
<dbReference type="Gene3D" id="3.40.1440.10">
    <property type="entry name" value="GIY-YIG endonuclease"/>
    <property type="match status" value="1"/>
</dbReference>
<dbReference type="PANTHER" id="PTHR21301">
    <property type="entry name" value="REVERSE TRANSCRIPTASE"/>
    <property type="match status" value="1"/>
</dbReference>
<evidence type="ECO:0000259" key="1">
    <source>
        <dbReference type="Pfam" id="PF01541"/>
    </source>
</evidence>
<dbReference type="OrthoDB" id="5973140at2759"/>
<dbReference type="InterPro" id="IPR058912">
    <property type="entry name" value="HTH_animal"/>
</dbReference>
<name>A0A7D9K0D2_PARCT</name>
<dbReference type="EMBL" id="CACRXK020025498">
    <property type="protein sequence ID" value="CAB4039515.1"/>
    <property type="molecule type" value="Genomic_DNA"/>
</dbReference>
<organism evidence="3 4">
    <name type="scientific">Paramuricea clavata</name>
    <name type="common">Red gorgonian</name>
    <name type="synonym">Violescent sea-whip</name>
    <dbReference type="NCBI Taxonomy" id="317549"/>
    <lineage>
        <taxon>Eukaryota</taxon>
        <taxon>Metazoa</taxon>
        <taxon>Cnidaria</taxon>
        <taxon>Anthozoa</taxon>
        <taxon>Octocorallia</taxon>
        <taxon>Malacalcyonacea</taxon>
        <taxon>Plexauridae</taxon>
        <taxon>Paramuricea</taxon>
    </lineage>
</organism>
<dbReference type="PANTHER" id="PTHR21301:SF10">
    <property type="entry name" value="REVERSE TRANSCRIPTASE DOMAIN-CONTAINING PROTEIN"/>
    <property type="match status" value="1"/>
</dbReference>
<reference evidence="3" key="1">
    <citation type="submission" date="2020-04" db="EMBL/GenBank/DDBJ databases">
        <authorList>
            <person name="Alioto T."/>
            <person name="Alioto T."/>
            <person name="Gomez Garrido J."/>
        </authorList>
    </citation>
    <scope>NUCLEOTIDE SEQUENCE</scope>
    <source>
        <strain evidence="3">A484AB</strain>
    </source>
</reference>
<feature type="domain" description="GIY-YIG" evidence="1">
    <location>
        <begin position="219"/>
        <end position="306"/>
    </location>
</feature>
<accession>A0A7D9K0D2</accession>
<comment type="caution">
    <text evidence="3">The sequence shown here is derived from an EMBL/GenBank/DDBJ whole genome shotgun (WGS) entry which is preliminary data.</text>
</comment>
<dbReference type="InterPro" id="IPR035901">
    <property type="entry name" value="GIY-YIG_endonuc_sf"/>
</dbReference>
<dbReference type="InterPro" id="IPR000305">
    <property type="entry name" value="GIY-YIG_endonuc"/>
</dbReference>
<evidence type="ECO:0000259" key="2">
    <source>
        <dbReference type="Pfam" id="PF26215"/>
    </source>
</evidence>
<feature type="domain" description="Helix-turn-helix" evidence="2">
    <location>
        <begin position="27"/>
        <end position="86"/>
    </location>
</feature>
<dbReference type="Proteomes" id="UP001152795">
    <property type="component" value="Unassembled WGS sequence"/>
</dbReference>
<sequence length="320" mass="37282">MSDTCLITSDYMSDYMSDYIKPTDTHQYLDFKSCHPAHVKKAIPYGQALRLKRICSSEKVFQDRLKEMEGHFIKRRFIKKLVKDQFSEVKVKDRAEMLRQTDKRKNSNLSNRVPLVVEFHPALKEINGIVETLWPILETSERMRDVFGSRPIVSYKRPKNLKDSLVRSKVKKAREVSAGMSKCNKSRCQICNYVDEGKEFLEGKVKYYINYNFDCDSAGVIYLIYCRKCGKKYVGSTITSFRKRFNNHKSSMNRYGRGERGMAGEHLYAHFFDQGHNGMQDVKVKIIDKTNVACPTQREGLWAYKLNSFEPHGLNLKDFV</sequence>
<dbReference type="Pfam" id="PF26215">
    <property type="entry name" value="HTH_animal"/>
    <property type="match status" value="1"/>
</dbReference>
<evidence type="ECO:0000313" key="3">
    <source>
        <dbReference type="EMBL" id="CAB4039515.1"/>
    </source>
</evidence>
<protein>
    <submittedName>
        <fullName evidence="3">Uncharacterized protein</fullName>
    </submittedName>
</protein>
<proteinExistence type="predicted"/>
<dbReference type="AlphaFoldDB" id="A0A7D9K0D2"/>
<dbReference type="Pfam" id="PF01541">
    <property type="entry name" value="GIY-YIG"/>
    <property type="match status" value="1"/>
</dbReference>
<evidence type="ECO:0000313" key="4">
    <source>
        <dbReference type="Proteomes" id="UP001152795"/>
    </source>
</evidence>